<feature type="transmembrane region" description="Helical" evidence="2">
    <location>
        <begin position="50"/>
        <end position="75"/>
    </location>
</feature>
<feature type="region of interest" description="Disordered" evidence="1">
    <location>
        <begin position="164"/>
        <end position="192"/>
    </location>
</feature>
<dbReference type="EMBL" id="AP027732">
    <property type="protein sequence ID" value="BDZ51877.1"/>
    <property type="molecule type" value="Genomic_DNA"/>
</dbReference>
<name>A0ABN6Y3H4_9MICO</name>
<keyword evidence="2" id="KW-1133">Transmembrane helix</keyword>
<proteinExistence type="predicted"/>
<accession>A0ABN6Y3H4</accession>
<sequence>MSAATTVVTLGLNFTVLISAVLGALMITGEYGTGMIKSTFTADPRRLGAIFGKGLIFGVVTFVVGFVSLIVSALVASPFLDSSSNISIDWSNGTFWLALVGGAGFLALAGLLAMFIGAIIRTSAGGIAAGIGLLFVANIGMSIVVGITNATWAKNVTTFLPRTPAGRCSPTGRARPASKTAWSPSTRPRGSS</sequence>
<evidence type="ECO:0000313" key="4">
    <source>
        <dbReference type="Proteomes" id="UP001321486"/>
    </source>
</evidence>
<reference evidence="4" key="1">
    <citation type="journal article" date="2019" name="Int. J. Syst. Evol. Microbiol.">
        <title>The Global Catalogue of Microorganisms (GCM) 10K type strain sequencing project: providing services to taxonomists for standard genome sequencing and annotation.</title>
        <authorList>
            <consortium name="The Broad Institute Genomics Platform"/>
            <consortium name="The Broad Institute Genome Sequencing Center for Infectious Disease"/>
            <person name="Wu L."/>
            <person name="Ma J."/>
        </authorList>
    </citation>
    <scope>NUCLEOTIDE SEQUENCE [LARGE SCALE GENOMIC DNA]</scope>
    <source>
        <strain evidence="4">NBRC 108728</strain>
    </source>
</reference>
<keyword evidence="2" id="KW-0812">Transmembrane</keyword>
<evidence type="ECO:0000313" key="3">
    <source>
        <dbReference type="EMBL" id="BDZ51877.1"/>
    </source>
</evidence>
<feature type="compositionally biased region" description="Polar residues" evidence="1">
    <location>
        <begin position="180"/>
        <end position="192"/>
    </location>
</feature>
<evidence type="ECO:0008006" key="5">
    <source>
        <dbReference type="Google" id="ProtNLM"/>
    </source>
</evidence>
<feature type="transmembrane region" description="Helical" evidence="2">
    <location>
        <begin position="95"/>
        <end position="120"/>
    </location>
</feature>
<keyword evidence="4" id="KW-1185">Reference proteome</keyword>
<dbReference type="Proteomes" id="UP001321486">
    <property type="component" value="Chromosome"/>
</dbReference>
<feature type="transmembrane region" description="Helical" evidence="2">
    <location>
        <begin position="6"/>
        <end position="29"/>
    </location>
</feature>
<protein>
    <recommendedName>
        <fullName evidence="5">ABC transporter permease</fullName>
    </recommendedName>
</protein>
<evidence type="ECO:0000256" key="1">
    <source>
        <dbReference type="SAM" id="MobiDB-lite"/>
    </source>
</evidence>
<evidence type="ECO:0000256" key="2">
    <source>
        <dbReference type="SAM" id="Phobius"/>
    </source>
</evidence>
<organism evidence="3 4">
    <name type="scientific">Frondihabitans sucicola</name>
    <dbReference type="NCBI Taxonomy" id="1268041"/>
    <lineage>
        <taxon>Bacteria</taxon>
        <taxon>Bacillati</taxon>
        <taxon>Actinomycetota</taxon>
        <taxon>Actinomycetes</taxon>
        <taxon>Micrococcales</taxon>
        <taxon>Microbacteriaceae</taxon>
        <taxon>Frondihabitans</taxon>
    </lineage>
</organism>
<keyword evidence="2" id="KW-0472">Membrane</keyword>
<gene>
    <name evidence="3" type="ORF">GCM10025867_41180</name>
</gene>
<feature type="transmembrane region" description="Helical" evidence="2">
    <location>
        <begin position="127"/>
        <end position="152"/>
    </location>
</feature>
<dbReference type="RefSeq" id="WP_286344545.1">
    <property type="nucleotide sequence ID" value="NZ_AP027732.1"/>
</dbReference>